<dbReference type="Gene3D" id="3.40.50.2300">
    <property type="match status" value="1"/>
</dbReference>
<keyword evidence="5 9" id="KW-0805">Transcription regulation</keyword>
<dbReference type="EMBL" id="AXZF01000038">
    <property type="protein sequence ID" value="ERT69099.1"/>
    <property type="molecule type" value="Genomic_DNA"/>
</dbReference>
<evidence type="ECO:0000256" key="7">
    <source>
        <dbReference type="ARBA" id="ARBA00023159"/>
    </source>
</evidence>
<sequence>MKKVLVVEDDPMVAMINMEYISKISQLEIVGHAINKQEVFEYLQKFKVDLILMDIFLGGESGLEILQAVRGEGYTVDIIMITSANGSEDIKKALSLGCLDYLIKPFDFERFKCAIKKFHDKNELFNEKKIVQEDLDRLNIIKKENFEILPKGLNEKTLNGIMNKIDSLNGKEFNIKEICELTEMSNVTIKKYLDYLEKIDYIKENIIYGNIGRPQYVYKKM</sequence>
<dbReference type="SUPFAM" id="SSF52172">
    <property type="entry name" value="CheY-like"/>
    <property type="match status" value="1"/>
</dbReference>
<keyword evidence="7 9" id="KW-0010">Activator</keyword>
<evidence type="ECO:0000313" key="12">
    <source>
        <dbReference type="EMBL" id="ERT69099.1"/>
    </source>
</evidence>
<evidence type="ECO:0000256" key="3">
    <source>
        <dbReference type="ARBA" id="ARBA00022553"/>
    </source>
</evidence>
<evidence type="ECO:0000256" key="9">
    <source>
        <dbReference type="PIRNR" id="PIRNR006171"/>
    </source>
</evidence>
<dbReference type="Proteomes" id="UP000017081">
    <property type="component" value="Unassembled WGS sequence"/>
</dbReference>
<evidence type="ECO:0000256" key="4">
    <source>
        <dbReference type="ARBA" id="ARBA00023012"/>
    </source>
</evidence>
<dbReference type="HOGENOM" id="CLU_000445_39_0_0"/>
<dbReference type="GO" id="GO:0003700">
    <property type="term" value="F:DNA-binding transcription factor activity"/>
    <property type="evidence" value="ECO:0007669"/>
    <property type="project" value="InterPro"/>
</dbReference>
<evidence type="ECO:0000256" key="8">
    <source>
        <dbReference type="ARBA" id="ARBA00023163"/>
    </source>
</evidence>
<dbReference type="STRING" id="1319815.HMPREF0202_01066"/>
<dbReference type="InterPro" id="IPR001789">
    <property type="entry name" value="Sig_transdc_resp-reg_receiver"/>
</dbReference>
<comment type="caution">
    <text evidence="12">The sequence shown here is derived from an EMBL/GenBank/DDBJ whole genome shotgun (WGS) entry which is preliminary data.</text>
</comment>
<evidence type="ECO:0000256" key="2">
    <source>
        <dbReference type="ARBA" id="ARBA00022490"/>
    </source>
</evidence>
<dbReference type="InterPro" id="IPR036390">
    <property type="entry name" value="WH_DNA-bd_sf"/>
</dbReference>
<dbReference type="AlphaFoldDB" id="U7VD71"/>
<dbReference type="InterPro" id="IPR011006">
    <property type="entry name" value="CheY-like_superfamily"/>
</dbReference>
<organism evidence="12 13">
    <name type="scientific">Cetobacterium somerae ATCC BAA-474</name>
    <dbReference type="NCBI Taxonomy" id="1319815"/>
    <lineage>
        <taxon>Bacteria</taxon>
        <taxon>Fusobacteriati</taxon>
        <taxon>Fusobacteriota</taxon>
        <taxon>Fusobacteriia</taxon>
        <taxon>Fusobacteriales</taxon>
        <taxon>Fusobacteriaceae</taxon>
        <taxon>Cetobacterium</taxon>
    </lineage>
</organism>
<dbReference type="PANTHER" id="PTHR45526:SF1">
    <property type="entry name" value="TRANSCRIPTIONAL REGULATORY PROTEIN DCUR-RELATED"/>
    <property type="match status" value="1"/>
</dbReference>
<reference evidence="12 13" key="1">
    <citation type="submission" date="2013-08" db="EMBL/GenBank/DDBJ databases">
        <authorList>
            <person name="Weinstock G."/>
            <person name="Sodergren E."/>
            <person name="Wylie T."/>
            <person name="Fulton L."/>
            <person name="Fulton R."/>
            <person name="Fronick C."/>
            <person name="O'Laughlin M."/>
            <person name="Godfrey J."/>
            <person name="Miner T."/>
            <person name="Herter B."/>
            <person name="Appelbaum E."/>
            <person name="Cordes M."/>
            <person name="Lek S."/>
            <person name="Wollam A."/>
            <person name="Pepin K.H."/>
            <person name="Palsikar V.B."/>
            <person name="Mitreva M."/>
            <person name="Wilson R.K."/>
        </authorList>
    </citation>
    <scope>NUCLEOTIDE SEQUENCE [LARGE SCALE GENOMIC DNA]</scope>
    <source>
        <strain evidence="12 13">ATCC BAA-474</strain>
    </source>
</reference>
<dbReference type="Pfam" id="PF00072">
    <property type="entry name" value="Response_reg"/>
    <property type="match status" value="1"/>
</dbReference>
<proteinExistence type="predicted"/>
<evidence type="ECO:0000256" key="10">
    <source>
        <dbReference type="PROSITE-ProRule" id="PRU00169"/>
    </source>
</evidence>
<evidence type="ECO:0000313" key="13">
    <source>
        <dbReference type="Proteomes" id="UP000017081"/>
    </source>
</evidence>
<dbReference type="eggNOG" id="COG4565">
    <property type="taxonomic scope" value="Bacteria"/>
</dbReference>
<protein>
    <recommendedName>
        <fullName evidence="9">Transcriptional regulatory protein</fullName>
    </recommendedName>
</protein>
<keyword evidence="13" id="KW-1185">Reference proteome</keyword>
<dbReference type="GO" id="GO:0000156">
    <property type="term" value="F:phosphorelay response regulator activity"/>
    <property type="evidence" value="ECO:0007669"/>
    <property type="project" value="TreeGrafter"/>
</dbReference>
<dbReference type="GO" id="GO:0003677">
    <property type="term" value="F:DNA binding"/>
    <property type="evidence" value="ECO:0007669"/>
    <property type="project" value="UniProtKB-KW"/>
</dbReference>
<dbReference type="SMART" id="SM00448">
    <property type="entry name" value="REC"/>
    <property type="match status" value="1"/>
</dbReference>
<feature type="modified residue" description="4-aspartylphosphate" evidence="10">
    <location>
        <position position="54"/>
    </location>
</feature>
<dbReference type="SUPFAM" id="SSF46785">
    <property type="entry name" value="Winged helix' DNA-binding domain"/>
    <property type="match status" value="1"/>
</dbReference>
<dbReference type="GO" id="GO:0005737">
    <property type="term" value="C:cytoplasm"/>
    <property type="evidence" value="ECO:0007669"/>
    <property type="project" value="UniProtKB-SubCell"/>
</dbReference>
<accession>U7VD71</accession>
<gene>
    <name evidence="12" type="ORF">HMPREF0202_01066</name>
</gene>
<evidence type="ECO:0000259" key="11">
    <source>
        <dbReference type="PROSITE" id="PS50110"/>
    </source>
</evidence>
<evidence type="ECO:0000256" key="6">
    <source>
        <dbReference type="ARBA" id="ARBA00023125"/>
    </source>
</evidence>
<dbReference type="InterPro" id="IPR024187">
    <property type="entry name" value="Sig_transdc_resp-reg_cit/mal"/>
</dbReference>
<evidence type="ECO:0000256" key="1">
    <source>
        <dbReference type="ARBA" id="ARBA00004496"/>
    </source>
</evidence>
<keyword evidence="8 9" id="KW-0804">Transcription</keyword>
<dbReference type="InterPro" id="IPR051271">
    <property type="entry name" value="2C-system_Tx_regulators"/>
</dbReference>
<evidence type="ECO:0000256" key="5">
    <source>
        <dbReference type="ARBA" id="ARBA00023015"/>
    </source>
</evidence>
<dbReference type="PATRIC" id="fig|1319815.3.peg.1023"/>
<name>U7VD71_9FUSO</name>
<dbReference type="PANTHER" id="PTHR45526">
    <property type="entry name" value="TRANSCRIPTIONAL REGULATORY PROTEIN DPIA"/>
    <property type="match status" value="1"/>
</dbReference>
<keyword evidence="6 9" id="KW-0238">DNA-binding</keyword>
<keyword evidence="3 10" id="KW-0597">Phosphoprotein</keyword>
<dbReference type="PIRSF" id="PIRSF006171">
    <property type="entry name" value="RR_citrat_malat"/>
    <property type="match status" value="1"/>
</dbReference>
<dbReference type="RefSeq" id="WP_023050606.1">
    <property type="nucleotide sequence ID" value="NZ_CP173062.2"/>
</dbReference>
<keyword evidence="4 9" id="KW-0902">Two-component regulatory system</keyword>
<keyword evidence="2 9" id="KW-0963">Cytoplasm</keyword>
<dbReference type="PROSITE" id="PS50110">
    <property type="entry name" value="RESPONSE_REGULATORY"/>
    <property type="match status" value="1"/>
</dbReference>
<comment type="subcellular location">
    <subcellularLocation>
        <location evidence="1 9">Cytoplasm</location>
    </subcellularLocation>
</comment>
<feature type="domain" description="Response regulatory" evidence="11">
    <location>
        <begin position="3"/>
        <end position="119"/>
    </location>
</feature>